<dbReference type="EMBL" id="BSUJ01000001">
    <property type="protein sequence ID" value="GMA19325.1"/>
    <property type="molecule type" value="Genomic_DNA"/>
</dbReference>
<keyword evidence="5" id="KW-1185">Reference proteome</keyword>
<protein>
    <submittedName>
        <fullName evidence="4">DNA mismatch repair protein MutT</fullName>
    </submittedName>
</protein>
<evidence type="ECO:0000256" key="1">
    <source>
        <dbReference type="ARBA" id="ARBA00001946"/>
    </source>
</evidence>
<name>A0ABQ6HMG3_9MICO</name>
<keyword evidence="2" id="KW-0378">Hydrolase</keyword>
<dbReference type="RefSeq" id="WP_241441767.1">
    <property type="nucleotide sequence ID" value="NZ_BSUJ01000001.1"/>
</dbReference>
<evidence type="ECO:0000256" key="2">
    <source>
        <dbReference type="ARBA" id="ARBA00022801"/>
    </source>
</evidence>
<dbReference type="InterPro" id="IPR020476">
    <property type="entry name" value="Nudix_hydrolase"/>
</dbReference>
<proteinExistence type="predicted"/>
<dbReference type="PROSITE" id="PS51462">
    <property type="entry name" value="NUDIX"/>
    <property type="match status" value="1"/>
</dbReference>
<accession>A0ABQ6HMG3</accession>
<evidence type="ECO:0000313" key="5">
    <source>
        <dbReference type="Proteomes" id="UP001157109"/>
    </source>
</evidence>
<evidence type="ECO:0000313" key="4">
    <source>
        <dbReference type="EMBL" id="GMA19325.1"/>
    </source>
</evidence>
<comment type="caution">
    <text evidence="4">The sequence shown here is derived from an EMBL/GenBank/DDBJ whole genome shotgun (WGS) entry which is preliminary data.</text>
</comment>
<organism evidence="4 5">
    <name type="scientific">Arsenicicoccus piscis</name>
    <dbReference type="NCBI Taxonomy" id="673954"/>
    <lineage>
        <taxon>Bacteria</taxon>
        <taxon>Bacillati</taxon>
        <taxon>Actinomycetota</taxon>
        <taxon>Actinomycetes</taxon>
        <taxon>Micrococcales</taxon>
        <taxon>Intrasporangiaceae</taxon>
        <taxon>Arsenicicoccus</taxon>
    </lineage>
</organism>
<dbReference type="InterPro" id="IPR000086">
    <property type="entry name" value="NUDIX_hydrolase_dom"/>
</dbReference>
<dbReference type="Gene3D" id="3.90.79.10">
    <property type="entry name" value="Nucleoside Triphosphate Pyrophosphohydrolase"/>
    <property type="match status" value="1"/>
</dbReference>
<dbReference type="PANTHER" id="PTHR43046">
    <property type="entry name" value="GDP-MANNOSE MANNOSYL HYDROLASE"/>
    <property type="match status" value="1"/>
</dbReference>
<evidence type="ECO:0000259" key="3">
    <source>
        <dbReference type="PROSITE" id="PS51462"/>
    </source>
</evidence>
<comment type="cofactor">
    <cofactor evidence="1">
        <name>Mg(2+)</name>
        <dbReference type="ChEBI" id="CHEBI:18420"/>
    </cofactor>
</comment>
<sequence>MKPATQIEVVVRAVLRNGPRILLAQMKGYDFWFLPGGHVEVGESAPDALHRELRDELGIEVHVDQLIAVSENRYVLDDEERHEVNLVFLARVESRPEHSLDPRLEFRWFQTDALINLDIRPKALATVVRYGPAGNEMPLFSDDLGARKR</sequence>
<feature type="domain" description="Nudix hydrolase" evidence="3">
    <location>
        <begin position="1"/>
        <end position="131"/>
    </location>
</feature>
<dbReference type="CDD" id="cd04688">
    <property type="entry name" value="NUDIX_Hydrolase"/>
    <property type="match status" value="1"/>
</dbReference>
<gene>
    <name evidence="4" type="ORF">GCM10025862_13460</name>
</gene>
<dbReference type="PRINTS" id="PR00502">
    <property type="entry name" value="NUDIXFAMILY"/>
</dbReference>
<dbReference type="Pfam" id="PF00293">
    <property type="entry name" value="NUDIX"/>
    <property type="match status" value="1"/>
</dbReference>
<dbReference type="SUPFAM" id="SSF55811">
    <property type="entry name" value="Nudix"/>
    <property type="match status" value="1"/>
</dbReference>
<dbReference type="Proteomes" id="UP001157109">
    <property type="component" value="Unassembled WGS sequence"/>
</dbReference>
<dbReference type="InterPro" id="IPR015797">
    <property type="entry name" value="NUDIX_hydrolase-like_dom_sf"/>
</dbReference>
<dbReference type="PANTHER" id="PTHR43046:SF14">
    <property type="entry name" value="MUTT_NUDIX FAMILY PROTEIN"/>
    <property type="match status" value="1"/>
</dbReference>
<reference evidence="5" key="1">
    <citation type="journal article" date="2019" name="Int. J. Syst. Evol. Microbiol.">
        <title>The Global Catalogue of Microorganisms (GCM) 10K type strain sequencing project: providing services to taxonomists for standard genome sequencing and annotation.</title>
        <authorList>
            <consortium name="The Broad Institute Genomics Platform"/>
            <consortium name="The Broad Institute Genome Sequencing Center for Infectious Disease"/>
            <person name="Wu L."/>
            <person name="Ma J."/>
        </authorList>
    </citation>
    <scope>NUCLEOTIDE SEQUENCE [LARGE SCALE GENOMIC DNA]</scope>
    <source>
        <strain evidence="5">NBRC 105830</strain>
    </source>
</reference>